<keyword evidence="4" id="KW-1185">Reference proteome</keyword>
<evidence type="ECO:0000313" key="4">
    <source>
        <dbReference type="Proteomes" id="UP000834106"/>
    </source>
</evidence>
<sequence length="338" mass="38753">MLIFNVLLQELRDAYANLEPKHEREINDLMNSYKKSYPEWVFILRCGFGLLMYGFGSKKFLIEDFASSALTDYSVVVINGYLQQIHLKQVVITLAELLWDQLKMHGKTTWENVPKNQQPFNTKSMDDLIAFLDGPHLEDKECFVCVVVHNIDGPGLRDSDTQQYLARIAACSHIRVVASIDHVNAPLLWDKKMVHTQFNWYWLHVPTFAPYNIEGTFFPLVLAHSGSAQTVKTASIVLQSLTPNAQSVFKVVAEHQLAHPNEEGMPLNNLYTICRERFLHLKSLYRRSANRNFLLHLLLKARSTGYLSTDDCSIIVESQNSGSGGPNFVLDMMRWRQY</sequence>
<evidence type="ECO:0000313" key="3">
    <source>
        <dbReference type="EMBL" id="CAI9786583.1"/>
    </source>
</evidence>
<dbReference type="GO" id="GO:0006260">
    <property type="term" value="P:DNA replication"/>
    <property type="evidence" value="ECO:0007669"/>
    <property type="project" value="UniProtKB-UniRule"/>
</dbReference>
<comment type="function">
    <text evidence="1">Component of the origin recognition complex (ORC) that binds origins of replication. DNA-binding is ATP-dependent. ORC is required to assemble the pre-replication complex necessary to initiate DNA replication.</text>
</comment>
<evidence type="ECO:0000259" key="2">
    <source>
        <dbReference type="Pfam" id="PF04084"/>
    </source>
</evidence>
<keyword evidence="1" id="KW-0539">Nucleus</keyword>
<keyword evidence="1" id="KW-0235">DNA replication</keyword>
<accession>A0AAD2EEN8</accession>
<comment type="subunit">
    <text evidence="1">Component of the origin recognition complex (ORC).</text>
</comment>
<dbReference type="PANTHER" id="PTHR14052">
    <property type="entry name" value="ORIGIN RECOGNITION COMPLEX SUBUNIT 2"/>
    <property type="match status" value="1"/>
</dbReference>
<feature type="domain" description="Origin recognition complex subunit 2 RecA-like" evidence="2">
    <location>
        <begin position="25"/>
        <end position="204"/>
    </location>
</feature>
<name>A0AAD2EEN8_9LAMI</name>
<dbReference type="InterPro" id="IPR056772">
    <property type="entry name" value="RecA-like_ORC2"/>
</dbReference>
<proteinExistence type="inferred from homology"/>
<protein>
    <recommendedName>
        <fullName evidence="1">Origin recognition complex subunit 2</fullName>
    </recommendedName>
</protein>
<organism evidence="3 4">
    <name type="scientific">Fraxinus pennsylvanica</name>
    <dbReference type="NCBI Taxonomy" id="56036"/>
    <lineage>
        <taxon>Eukaryota</taxon>
        <taxon>Viridiplantae</taxon>
        <taxon>Streptophyta</taxon>
        <taxon>Embryophyta</taxon>
        <taxon>Tracheophyta</taxon>
        <taxon>Spermatophyta</taxon>
        <taxon>Magnoliopsida</taxon>
        <taxon>eudicotyledons</taxon>
        <taxon>Gunneridae</taxon>
        <taxon>Pentapetalae</taxon>
        <taxon>asterids</taxon>
        <taxon>lamiids</taxon>
        <taxon>Lamiales</taxon>
        <taxon>Oleaceae</taxon>
        <taxon>Oleeae</taxon>
        <taxon>Fraxinus</taxon>
    </lineage>
</organism>
<evidence type="ECO:0000256" key="1">
    <source>
        <dbReference type="RuleBase" id="RU368084"/>
    </source>
</evidence>
<dbReference type="GO" id="GO:0003688">
    <property type="term" value="F:DNA replication origin binding"/>
    <property type="evidence" value="ECO:0007669"/>
    <property type="project" value="UniProtKB-UniRule"/>
</dbReference>
<dbReference type="Proteomes" id="UP000834106">
    <property type="component" value="Chromosome 22"/>
</dbReference>
<dbReference type="InterPro" id="IPR007220">
    <property type="entry name" value="ORC2"/>
</dbReference>
<comment type="subcellular location">
    <subcellularLocation>
        <location evidence="1">Nucleus</location>
    </subcellularLocation>
</comment>
<gene>
    <name evidence="3" type="ORF">FPE_LOCUS34013</name>
</gene>
<dbReference type="Pfam" id="PF04084">
    <property type="entry name" value="RecA-like_ORC2"/>
    <property type="match status" value="1"/>
</dbReference>
<reference evidence="3" key="1">
    <citation type="submission" date="2023-05" db="EMBL/GenBank/DDBJ databases">
        <authorList>
            <person name="Huff M."/>
        </authorList>
    </citation>
    <scope>NUCLEOTIDE SEQUENCE</scope>
</reference>
<dbReference type="GO" id="GO:0005664">
    <property type="term" value="C:nuclear origin of replication recognition complex"/>
    <property type="evidence" value="ECO:0007669"/>
    <property type="project" value="UniProtKB-UniRule"/>
</dbReference>
<dbReference type="PANTHER" id="PTHR14052:SF0">
    <property type="entry name" value="ORIGIN RECOGNITION COMPLEX SUBUNIT 2"/>
    <property type="match status" value="1"/>
</dbReference>
<comment type="similarity">
    <text evidence="1">Belongs to the ORC2 family.</text>
</comment>
<dbReference type="AlphaFoldDB" id="A0AAD2EEN8"/>
<dbReference type="EMBL" id="OU503057">
    <property type="protein sequence ID" value="CAI9786583.1"/>
    <property type="molecule type" value="Genomic_DNA"/>
</dbReference>